<dbReference type="InterPro" id="IPR043502">
    <property type="entry name" value="DNA/RNA_pol_sf"/>
</dbReference>
<organism evidence="2 3">
    <name type="scientific">Plakobranchus ocellatus</name>
    <dbReference type="NCBI Taxonomy" id="259542"/>
    <lineage>
        <taxon>Eukaryota</taxon>
        <taxon>Metazoa</taxon>
        <taxon>Spiralia</taxon>
        <taxon>Lophotrochozoa</taxon>
        <taxon>Mollusca</taxon>
        <taxon>Gastropoda</taxon>
        <taxon>Heterobranchia</taxon>
        <taxon>Euthyneura</taxon>
        <taxon>Panpulmonata</taxon>
        <taxon>Sacoglossa</taxon>
        <taxon>Placobranchoidea</taxon>
        <taxon>Plakobranchidae</taxon>
        <taxon>Plakobranchus</taxon>
    </lineage>
</organism>
<comment type="caution">
    <text evidence="2">The sequence shown here is derived from an EMBL/GenBank/DDBJ whole genome shotgun (WGS) entry which is preliminary data.</text>
</comment>
<dbReference type="Gene3D" id="3.10.10.10">
    <property type="entry name" value="HIV Type 1 Reverse Transcriptase, subunit A, domain 1"/>
    <property type="match status" value="1"/>
</dbReference>
<dbReference type="InterPro" id="IPR043128">
    <property type="entry name" value="Rev_trsase/Diguanyl_cyclase"/>
</dbReference>
<accession>A0AAV3ZGB7</accession>
<dbReference type="CDD" id="cd01647">
    <property type="entry name" value="RT_LTR"/>
    <property type="match status" value="1"/>
</dbReference>
<dbReference type="InterPro" id="IPR053134">
    <property type="entry name" value="RNA-dir_DNA_polymerase"/>
</dbReference>
<proteinExistence type="predicted"/>
<evidence type="ECO:0000259" key="1">
    <source>
        <dbReference type="Pfam" id="PF00078"/>
    </source>
</evidence>
<dbReference type="PANTHER" id="PTHR24559:SF454">
    <property type="entry name" value="RIBONUCLEASE H"/>
    <property type="match status" value="1"/>
</dbReference>
<sequence length="193" mass="22440">MFPPLAISESHRQRRQLAEKFSWPKIMSDISNTLSDIRGKTNGIEHQIRQTDHEPFIIKRYSILLHAKGRDSGRYWQILMREVDKKYTIFQTSRGLMELTYMPFGFSKAACTFQKAMKATLGALAVVVSYFDVLVFSRSWEERLEHVEKTLDTLQRANFTIKPSKTTVGNKYLYRYLHSNVYITCINASSITT</sequence>
<keyword evidence="3" id="KW-1185">Reference proteome</keyword>
<dbReference type="Pfam" id="PF00078">
    <property type="entry name" value="RVT_1"/>
    <property type="match status" value="1"/>
</dbReference>
<gene>
    <name evidence="2" type="ORF">PoB_002145600</name>
</gene>
<protein>
    <submittedName>
        <fullName evidence="2">Polyprotein</fullName>
    </submittedName>
</protein>
<dbReference type="Gene3D" id="3.30.70.270">
    <property type="match status" value="1"/>
</dbReference>
<dbReference type="SUPFAM" id="SSF56672">
    <property type="entry name" value="DNA/RNA polymerases"/>
    <property type="match status" value="1"/>
</dbReference>
<reference evidence="2 3" key="1">
    <citation type="journal article" date="2021" name="Elife">
        <title>Chloroplast acquisition without the gene transfer in kleptoplastic sea slugs, Plakobranchus ocellatus.</title>
        <authorList>
            <person name="Maeda T."/>
            <person name="Takahashi S."/>
            <person name="Yoshida T."/>
            <person name="Shimamura S."/>
            <person name="Takaki Y."/>
            <person name="Nagai Y."/>
            <person name="Toyoda A."/>
            <person name="Suzuki Y."/>
            <person name="Arimoto A."/>
            <person name="Ishii H."/>
            <person name="Satoh N."/>
            <person name="Nishiyama T."/>
            <person name="Hasebe M."/>
            <person name="Maruyama T."/>
            <person name="Minagawa J."/>
            <person name="Obokata J."/>
            <person name="Shigenobu S."/>
        </authorList>
    </citation>
    <scope>NUCLEOTIDE SEQUENCE [LARGE SCALE GENOMIC DNA]</scope>
</reference>
<dbReference type="PANTHER" id="PTHR24559">
    <property type="entry name" value="TRANSPOSON TY3-I GAG-POL POLYPROTEIN"/>
    <property type="match status" value="1"/>
</dbReference>
<dbReference type="Proteomes" id="UP000735302">
    <property type="component" value="Unassembled WGS sequence"/>
</dbReference>
<dbReference type="AlphaFoldDB" id="A0AAV3ZGB7"/>
<evidence type="ECO:0000313" key="2">
    <source>
        <dbReference type="EMBL" id="GFN94950.1"/>
    </source>
</evidence>
<evidence type="ECO:0000313" key="3">
    <source>
        <dbReference type="Proteomes" id="UP000735302"/>
    </source>
</evidence>
<name>A0AAV3ZGB7_9GAST</name>
<feature type="domain" description="Reverse transcriptase" evidence="1">
    <location>
        <begin position="75"/>
        <end position="172"/>
    </location>
</feature>
<dbReference type="EMBL" id="BLXT01002484">
    <property type="protein sequence ID" value="GFN94950.1"/>
    <property type="molecule type" value="Genomic_DNA"/>
</dbReference>
<dbReference type="InterPro" id="IPR000477">
    <property type="entry name" value="RT_dom"/>
</dbReference>